<dbReference type="RefSeq" id="WP_264789444.1">
    <property type="nucleotide sequence ID" value="NZ_AP026867.1"/>
</dbReference>
<keyword evidence="1" id="KW-1133">Transmembrane helix</keyword>
<name>A0A915YJR1_9BACT</name>
<dbReference type="AlphaFoldDB" id="A0A915YJR1"/>
<proteinExistence type="predicted"/>
<feature type="transmembrane region" description="Helical" evidence="1">
    <location>
        <begin position="48"/>
        <end position="66"/>
    </location>
</feature>
<gene>
    <name evidence="2" type="ORF">AsAng_0049990</name>
</gene>
<sequence length="145" mass="16496">MKNLYALNAFLGFILYLIGENLKSKQEQLVAIFFEFGYEAGPYGEPSAHFAIVAVIFCVFSILVGAKTISRLRKMGQFWMLLSTVFTLFALAMFCSPRGIALDESLWAWNLYIVAGWGWVILARKKIDHAPTLKPFYEDEILDDL</sequence>
<dbReference type="EMBL" id="AP026867">
    <property type="protein sequence ID" value="BDS14221.1"/>
    <property type="molecule type" value="Genomic_DNA"/>
</dbReference>
<accession>A0A915YJR1</accession>
<keyword evidence="1" id="KW-0812">Transmembrane</keyword>
<organism evidence="2 3">
    <name type="scientific">Aureispira anguillae</name>
    <dbReference type="NCBI Taxonomy" id="2864201"/>
    <lineage>
        <taxon>Bacteria</taxon>
        <taxon>Pseudomonadati</taxon>
        <taxon>Bacteroidota</taxon>
        <taxon>Saprospiria</taxon>
        <taxon>Saprospirales</taxon>
        <taxon>Saprospiraceae</taxon>
        <taxon>Aureispira</taxon>
    </lineage>
</organism>
<evidence type="ECO:0000256" key="1">
    <source>
        <dbReference type="SAM" id="Phobius"/>
    </source>
</evidence>
<keyword evidence="3" id="KW-1185">Reference proteome</keyword>
<protein>
    <submittedName>
        <fullName evidence="2">Uncharacterized protein</fullName>
    </submittedName>
</protein>
<dbReference type="Proteomes" id="UP001060919">
    <property type="component" value="Chromosome"/>
</dbReference>
<reference evidence="2" key="1">
    <citation type="submission" date="2022-09" db="EMBL/GenBank/DDBJ databases">
        <title>Aureispira anguillicida sp. nov., isolated from Leptocephalus of Japanese eel Anguilla japonica.</title>
        <authorList>
            <person name="Yuasa K."/>
            <person name="Mekata T."/>
            <person name="Ikunari K."/>
        </authorList>
    </citation>
    <scope>NUCLEOTIDE SEQUENCE</scope>
    <source>
        <strain evidence="2">EL160426</strain>
    </source>
</reference>
<evidence type="ECO:0000313" key="3">
    <source>
        <dbReference type="Proteomes" id="UP001060919"/>
    </source>
</evidence>
<feature type="transmembrane region" description="Helical" evidence="1">
    <location>
        <begin position="106"/>
        <end position="123"/>
    </location>
</feature>
<evidence type="ECO:0000313" key="2">
    <source>
        <dbReference type="EMBL" id="BDS14221.1"/>
    </source>
</evidence>
<feature type="transmembrane region" description="Helical" evidence="1">
    <location>
        <begin position="78"/>
        <end position="100"/>
    </location>
</feature>
<dbReference type="KEGG" id="aup:AsAng_0049990"/>
<keyword evidence="1" id="KW-0472">Membrane</keyword>